<keyword evidence="8" id="KW-0282">Flagellum</keyword>
<dbReference type="PIRSF" id="PIRSF002889">
    <property type="entry name" value="Rod_FlgB"/>
    <property type="match status" value="1"/>
</dbReference>
<evidence type="ECO:0000256" key="6">
    <source>
        <dbReference type="PIRNR" id="PIRNR002889"/>
    </source>
</evidence>
<comment type="function">
    <text evidence="5 6">Structural component of flagellum, the bacterial motility apparatus. Part of the rod structure of flagellar basal body.</text>
</comment>
<name>E4TX42_SULKY</name>
<sequence>MGIKVSRAHDLMQNAMDYRAARQDMISGNIANADTPFYRPRDISFEDTLAQKSAQIFGDKSQTLKMAHTNGAHLDGIDAASSAPTMFFRDGHMARNDGNSVDLDVESTEMAKNSTMFNALTAALKKDSALFKSVIDASSKTS</sequence>
<gene>
    <name evidence="8" type="ordered locus">Sulku_2248</name>
</gene>
<reference evidence="8 9" key="1">
    <citation type="journal article" date="2012" name="Stand. Genomic Sci.">
        <title>Complete genome sequence of the sulfur compounds oxidizing chemolithoautotroph Sulfuricurvum kujiense type strain (YK-1(T)).</title>
        <authorList>
            <person name="Han C."/>
            <person name="Kotsyurbenko O."/>
            <person name="Chertkov O."/>
            <person name="Held B."/>
            <person name="Lapidus A."/>
            <person name="Nolan M."/>
            <person name="Lucas S."/>
            <person name="Hammon N."/>
            <person name="Deshpande S."/>
            <person name="Cheng J.F."/>
            <person name="Tapia R."/>
            <person name="Goodwin L.A."/>
            <person name="Pitluck S."/>
            <person name="Liolios K."/>
            <person name="Pagani I."/>
            <person name="Ivanova N."/>
            <person name="Mavromatis K."/>
            <person name="Mikhailova N."/>
            <person name="Pati A."/>
            <person name="Chen A."/>
            <person name="Palaniappan K."/>
            <person name="Land M."/>
            <person name="Hauser L."/>
            <person name="Chang Y.J."/>
            <person name="Jeffries C.D."/>
            <person name="Brambilla E.M."/>
            <person name="Rohde M."/>
            <person name="Spring S."/>
            <person name="Sikorski J."/>
            <person name="Goker M."/>
            <person name="Woyke T."/>
            <person name="Bristow J."/>
            <person name="Eisen J.A."/>
            <person name="Markowitz V."/>
            <person name="Hugenholtz P."/>
            <person name="Kyrpides N.C."/>
            <person name="Klenk H.P."/>
            <person name="Detter J.C."/>
        </authorList>
    </citation>
    <scope>NUCLEOTIDE SEQUENCE [LARGE SCALE GENOMIC DNA]</scope>
    <source>
        <strain evidence="9">ATCC BAA-921 / DSM 16994 / JCM 11577 / YK-1</strain>
    </source>
</reference>
<keyword evidence="8" id="KW-0966">Cell projection</keyword>
<dbReference type="Pfam" id="PF00460">
    <property type="entry name" value="Flg_bb_rod"/>
    <property type="match status" value="1"/>
</dbReference>
<comment type="similarity">
    <text evidence="2 6">Belongs to the flagella basal body rod proteins family.</text>
</comment>
<dbReference type="KEGG" id="sku:Sulku_2248"/>
<proteinExistence type="inferred from homology"/>
<evidence type="ECO:0000256" key="3">
    <source>
        <dbReference type="ARBA" id="ARBA00014376"/>
    </source>
</evidence>
<comment type="subcellular location">
    <subcellularLocation>
        <location evidence="1 6">Bacterial flagellum basal body</location>
    </subcellularLocation>
</comment>
<dbReference type="PANTHER" id="PTHR30435">
    <property type="entry name" value="FLAGELLAR PROTEIN"/>
    <property type="match status" value="1"/>
</dbReference>
<dbReference type="STRING" id="709032.Sulku_2248"/>
<evidence type="ECO:0000259" key="7">
    <source>
        <dbReference type="Pfam" id="PF00460"/>
    </source>
</evidence>
<dbReference type="InterPro" id="IPR001444">
    <property type="entry name" value="Flag_bb_rod_N"/>
</dbReference>
<dbReference type="InterPro" id="IPR006300">
    <property type="entry name" value="FlgB"/>
</dbReference>
<evidence type="ECO:0000313" key="9">
    <source>
        <dbReference type="Proteomes" id="UP000008721"/>
    </source>
</evidence>
<accession>E4TX42</accession>
<organism evidence="8 9">
    <name type="scientific">Sulfuricurvum kujiense (strain ATCC BAA-921 / DSM 16994 / JCM 11577 / YK-1)</name>
    <dbReference type="NCBI Taxonomy" id="709032"/>
    <lineage>
        <taxon>Bacteria</taxon>
        <taxon>Pseudomonadati</taxon>
        <taxon>Campylobacterota</taxon>
        <taxon>Epsilonproteobacteria</taxon>
        <taxon>Campylobacterales</taxon>
        <taxon>Sulfurimonadaceae</taxon>
        <taxon>Sulfuricurvum</taxon>
    </lineage>
</organism>
<dbReference type="HOGENOM" id="CLU_125463_3_0_7"/>
<protein>
    <recommendedName>
        <fullName evidence="3 6">Flagellar basal body rod protein FlgB</fullName>
    </recommendedName>
</protein>
<dbReference type="GO" id="GO:0030694">
    <property type="term" value="C:bacterial-type flagellum basal body, rod"/>
    <property type="evidence" value="ECO:0007669"/>
    <property type="project" value="InterPro"/>
</dbReference>
<dbReference type="PANTHER" id="PTHR30435:SF12">
    <property type="entry name" value="FLAGELLAR BASAL BODY ROD PROTEIN FLGB"/>
    <property type="match status" value="1"/>
</dbReference>
<evidence type="ECO:0000256" key="5">
    <source>
        <dbReference type="ARBA" id="ARBA00024934"/>
    </source>
</evidence>
<feature type="domain" description="Flagellar basal body rod protein N-terminal" evidence="7">
    <location>
        <begin position="13"/>
        <end position="36"/>
    </location>
</feature>
<keyword evidence="8" id="KW-0969">Cilium</keyword>
<comment type="subunit">
    <text evidence="6">The basal body constitutes a major portion of the flagellar organelle and consists of a number of rings mounted on a central rod.</text>
</comment>
<keyword evidence="4 6" id="KW-0975">Bacterial flagellum</keyword>
<keyword evidence="9" id="KW-1185">Reference proteome</keyword>
<dbReference type="EMBL" id="CP002355">
    <property type="protein sequence ID" value="ADR34908.1"/>
    <property type="molecule type" value="Genomic_DNA"/>
</dbReference>
<dbReference type="NCBIfam" id="TIGR01396">
    <property type="entry name" value="FlgB"/>
    <property type="match status" value="1"/>
</dbReference>
<dbReference type="AlphaFoldDB" id="E4TX42"/>
<dbReference type="RefSeq" id="WP_013461105.1">
    <property type="nucleotide sequence ID" value="NC_014762.1"/>
</dbReference>
<evidence type="ECO:0000256" key="2">
    <source>
        <dbReference type="ARBA" id="ARBA00009677"/>
    </source>
</evidence>
<dbReference type="GO" id="GO:0071978">
    <property type="term" value="P:bacterial-type flagellum-dependent swarming motility"/>
    <property type="evidence" value="ECO:0007669"/>
    <property type="project" value="TreeGrafter"/>
</dbReference>
<dbReference type="eggNOG" id="COG1815">
    <property type="taxonomic scope" value="Bacteria"/>
</dbReference>
<evidence type="ECO:0000313" key="8">
    <source>
        <dbReference type="EMBL" id="ADR34908.1"/>
    </source>
</evidence>
<dbReference type="OrthoDB" id="9788334at2"/>
<evidence type="ECO:0000256" key="4">
    <source>
        <dbReference type="ARBA" id="ARBA00023143"/>
    </source>
</evidence>
<evidence type="ECO:0000256" key="1">
    <source>
        <dbReference type="ARBA" id="ARBA00004117"/>
    </source>
</evidence>
<dbReference type="Proteomes" id="UP000008721">
    <property type="component" value="Chromosome"/>
</dbReference>